<organism evidence="1 2">
    <name type="scientific">Algoriphagus oliviformis</name>
    <dbReference type="NCBI Taxonomy" id="2811231"/>
    <lineage>
        <taxon>Bacteria</taxon>
        <taxon>Pseudomonadati</taxon>
        <taxon>Bacteroidota</taxon>
        <taxon>Cytophagia</taxon>
        <taxon>Cytophagales</taxon>
        <taxon>Cyclobacteriaceae</taxon>
        <taxon>Algoriphagus</taxon>
    </lineage>
</organism>
<proteinExistence type="predicted"/>
<gene>
    <name evidence="1" type="ORF">J0A68_01995</name>
</gene>
<protein>
    <recommendedName>
        <fullName evidence="3">Lipoprotein</fullName>
    </recommendedName>
</protein>
<dbReference type="RefSeq" id="WP_206576510.1">
    <property type="nucleotide sequence ID" value="NZ_JAFKCT010000001.1"/>
</dbReference>
<evidence type="ECO:0000313" key="2">
    <source>
        <dbReference type="Proteomes" id="UP000664317"/>
    </source>
</evidence>
<sequence length="161" mass="17831">MKASYLLVAAILAAAACKGPKEDSPIDVHFSPDSVATAEIREGCFQYVNGKDTVRLRIQPDEVNVTGELAYLFHEKDKSWGQINGTLKDSLLVAEYTFLAEGDTSTRQVVFKRFEDGWREGYGEIQEADGVAVYQNIDSLDYGMGVNLVPIPCDQFQSKLD</sequence>
<evidence type="ECO:0008006" key="3">
    <source>
        <dbReference type="Google" id="ProtNLM"/>
    </source>
</evidence>
<dbReference type="PROSITE" id="PS51257">
    <property type="entry name" value="PROKAR_LIPOPROTEIN"/>
    <property type="match status" value="1"/>
</dbReference>
<name>A0ABS3C0J7_9BACT</name>
<evidence type="ECO:0000313" key="1">
    <source>
        <dbReference type="EMBL" id="MBN7809710.1"/>
    </source>
</evidence>
<dbReference type="Proteomes" id="UP000664317">
    <property type="component" value="Unassembled WGS sequence"/>
</dbReference>
<keyword evidence="2" id="KW-1185">Reference proteome</keyword>
<reference evidence="1 2" key="1">
    <citation type="submission" date="2021-03" db="EMBL/GenBank/DDBJ databases">
        <title>novel species isolated from a fishpond in China.</title>
        <authorList>
            <person name="Lu H."/>
            <person name="Cai Z."/>
        </authorList>
    </citation>
    <scope>NUCLEOTIDE SEQUENCE [LARGE SCALE GENOMIC DNA]</scope>
    <source>
        <strain evidence="1 2">H41</strain>
    </source>
</reference>
<comment type="caution">
    <text evidence="1">The sequence shown here is derived from an EMBL/GenBank/DDBJ whole genome shotgun (WGS) entry which is preliminary data.</text>
</comment>
<accession>A0ABS3C0J7</accession>
<dbReference type="EMBL" id="JAFKCT010000001">
    <property type="protein sequence ID" value="MBN7809710.1"/>
    <property type="molecule type" value="Genomic_DNA"/>
</dbReference>